<accession>A0A8S9I563</accession>
<evidence type="ECO:0000313" key="1">
    <source>
        <dbReference type="EMBL" id="KAF2564874.1"/>
    </source>
</evidence>
<name>A0A8S9I563_BRACR</name>
<reference evidence="1" key="1">
    <citation type="submission" date="2019-12" db="EMBL/GenBank/DDBJ databases">
        <title>Genome sequencing and annotation of Brassica cretica.</title>
        <authorList>
            <person name="Studholme D.J."/>
            <person name="Sarris P.F."/>
        </authorList>
    </citation>
    <scope>NUCLEOTIDE SEQUENCE</scope>
    <source>
        <strain evidence="1">PFS-102/07</strain>
        <tissue evidence="1">Leaf</tissue>
    </source>
</reference>
<proteinExistence type="predicted"/>
<organism evidence="1">
    <name type="scientific">Brassica cretica</name>
    <name type="common">Mustard</name>
    <dbReference type="NCBI Taxonomy" id="69181"/>
    <lineage>
        <taxon>Eukaryota</taxon>
        <taxon>Viridiplantae</taxon>
        <taxon>Streptophyta</taxon>
        <taxon>Embryophyta</taxon>
        <taxon>Tracheophyta</taxon>
        <taxon>Spermatophyta</taxon>
        <taxon>Magnoliopsida</taxon>
        <taxon>eudicotyledons</taxon>
        <taxon>Gunneridae</taxon>
        <taxon>Pentapetalae</taxon>
        <taxon>rosids</taxon>
        <taxon>malvids</taxon>
        <taxon>Brassicales</taxon>
        <taxon>Brassicaceae</taxon>
        <taxon>Brassiceae</taxon>
        <taxon>Brassica</taxon>
    </lineage>
</organism>
<sequence length="66" mass="7121">MPWSQPASANPRQLVVQLLGGLPGKITRVHLPTSAISSSFLFSRPGKGTRVGPTRVRVDMPLVNRS</sequence>
<dbReference type="AlphaFoldDB" id="A0A8S9I563"/>
<comment type="caution">
    <text evidence="1">The sequence shown here is derived from an EMBL/GenBank/DDBJ whole genome shotgun (WGS) entry which is preliminary data.</text>
</comment>
<protein>
    <submittedName>
        <fullName evidence="1">Uncharacterized protein</fullName>
    </submittedName>
</protein>
<dbReference type="EMBL" id="QGKY02001250">
    <property type="protein sequence ID" value="KAF2564874.1"/>
    <property type="molecule type" value="Genomic_DNA"/>
</dbReference>
<gene>
    <name evidence="1" type="ORF">F2Q70_00016864</name>
</gene>